<accession>A0ABS6WK88</accession>
<dbReference type="RefSeq" id="WP_219200004.1">
    <property type="nucleotide sequence ID" value="NZ_JAHWQX010000001.1"/>
</dbReference>
<dbReference type="Proteomes" id="UP001430804">
    <property type="component" value="Unassembled WGS sequence"/>
</dbReference>
<reference evidence="1" key="1">
    <citation type="submission" date="2021-07" db="EMBL/GenBank/DDBJ databases">
        <title>Pseudohoeflea marina sp. nov. a polyhydroxyalcanoate-producing bacterium.</title>
        <authorList>
            <person name="Zheng W."/>
            <person name="Yu S."/>
            <person name="Huang Y."/>
        </authorList>
    </citation>
    <scope>NUCLEOTIDE SEQUENCE</scope>
    <source>
        <strain evidence="1">DP4N28-3</strain>
    </source>
</reference>
<dbReference type="EMBL" id="JAHWQX010000001">
    <property type="protein sequence ID" value="MBW3096361.1"/>
    <property type="molecule type" value="Genomic_DNA"/>
</dbReference>
<evidence type="ECO:0000313" key="1">
    <source>
        <dbReference type="EMBL" id="MBW3096361.1"/>
    </source>
</evidence>
<gene>
    <name evidence="1" type="ORF">KY465_03605</name>
</gene>
<protein>
    <submittedName>
        <fullName evidence="1">Uncharacterized protein</fullName>
    </submittedName>
</protein>
<proteinExistence type="predicted"/>
<sequence>MPQIEVPEEFSLLVGEMFEPFKKIPEFPVLFNILYQTMGDDDGRSPETLRRGRVVVAFLDRILAEDHSNAELAKMYVCDAGASECATDMHAYLKLIRDHVDAINRQVENGTFVPLDVKSLPPR</sequence>
<keyword evidence="2" id="KW-1185">Reference proteome</keyword>
<organism evidence="1 2">
    <name type="scientific">Pseudohoeflea coraliihabitans</name>
    <dbReference type="NCBI Taxonomy" id="2860393"/>
    <lineage>
        <taxon>Bacteria</taxon>
        <taxon>Pseudomonadati</taxon>
        <taxon>Pseudomonadota</taxon>
        <taxon>Alphaproteobacteria</taxon>
        <taxon>Hyphomicrobiales</taxon>
        <taxon>Rhizobiaceae</taxon>
        <taxon>Pseudohoeflea</taxon>
    </lineage>
</organism>
<evidence type="ECO:0000313" key="2">
    <source>
        <dbReference type="Proteomes" id="UP001430804"/>
    </source>
</evidence>
<comment type="caution">
    <text evidence="1">The sequence shown here is derived from an EMBL/GenBank/DDBJ whole genome shotgun (WGS) entry which is preliminary data.</text>
</comment>
<name>A0ABS6WK88_9HYPH</name>